<evidence type="ECO:0000313" key="6">
    <source>
        <dbReference type="Proteomes" id="UP000683575"/>
    </source>
</evidence>
<dbReference type="EMBL" id="CP077062">
    <property type="protein sequence ID" value="QWZ08636.1"/>
    <property type="molecule type" value="Genomic_DNA"/>
</dbReference>
<evidence type="ECO:0000256" key="2">
    <source>
        <dbReference type="ARBA" id="ARBA00023125"/>
    </source>
</evidence>
<dbReference type="RefSeq" id="WP_216940242.1">
    <property type="nucleotide sequence ID" value="NZ_CP077062.1"/>
</dbReference>
<dbReference type="GO" id="GO:0003677">
    <property type="term" value="F:DNA binding"/>
    <property type="evidence" value="ECO:0007669"/>
    <property type="project" value="UniProtKB-KW"/>
</dbReference>
<feature type="domain" description="HTH luxR-type" evidence="4">
    <location>
        <begin position="259"/>
        <end position="324"/>
    </location>
</feature>
<protein>
    <submittedName>
        <fullName evidence="5">LuxR C-terminal-related transcriptional regulator</fullName>
    </submittedName>
</protein>
<reference evidence="5" key="1">
    <citation type="submission" date="2021-06" db="EMBL/GenBank/DDBJ databases">
        <title>Complete genome sequence of Nocardioides sp. G188.</title>
        <authorList>
            <person name="Im W.-T."/>
        </authorList>
    </citation>
    <scope>NUCLEOTIDE SEQUENCE</scope>
    <source>
        <strain evidence="5">G188</strain>
    </source>
</reference>
<name>A0A975SZA1_9ACTN</name>
<dbReference type="PROSITE" id="PS00622">
    <property type="entry name" value="HTH_LUXR_1"/>
    <property type="match status" value="1"/>
</dbReference>
<keyword evidence="2" id="KW-0238">DNA-binding</keyword>
<dbReference type="InterPro" id="IPR000792">
    <property type="entry name" value="Tscrpt_reg_LuxR_C"/>
</dbReference>
<dbReference type="GO" id="GO:0006355">
    <property type="term" value="P:regulation of DNA-templated transcription"/>
    <property type="evidence" value="ECO:0007669"/>
    <property type="project" value="InterPro"/>
</dbReference>
<keyword evidence="6" id="KW-1185">Reference proteome</keyword>
<evidence type="ECO:0000313" key="5">
    <source>
        <dbReference type="EMBL" id="QWZ08636.1"/>
    </source>
</evidence>
<evidence type="ECO:0000256" key="1">
    <source>
        <dbReference type="ARBA" id="ARBA00023015"/>
    </source>
</evidence>
<evidence type="ECO:0000256" key="3">
    <source>
        <dbReference type="ARBA" id="ARBA00023163"/>
    </source>
</evidence>
<dbReference type="PANTHER" id="PTHR44688">
    <property type="entry name" value="DNA-BINDING TRANSCRIPTIONAL ACTIVATOR DEVR_DOSR"/>
    <property type="match status" value="1"/>
</dbReference>
<proteinExistence type="predicted"/>
<accession>A0A975SZA1</accession>
<dbReference type="SMART" id="SM00421">
    <property type="entry name" value="HTH_LUXR"/>
    <property type="match status" value="1"/>
</dbReference>
<evidence type="ECO:0000259" key="4">
    <source>
        <dbReference type="PROSITE" id="PS50043"/>
    </source>
</evidence>
<dbReference type="PROSITE" id="PS50043">
    <property type="entry name" value="HTH_LUXR_2"/>
    <property type="match status" value="1"/>
</dbReference>
<organism evidence="5 6">
    <name type="scientific">Nocardioides panacis</name>
    <dbReference type="NCBI Taxonomy" id="2849501"/>
    <lineage>
        <taxon>Bacteria</taxon>
        <taxon>Bacillati</taxon>
        <taxon>Actinomycetota</taxon>
        <taxon>Actinomycetes</taxon>
        <taxon>Propionibacteriales</taxon>
        <taxon>Nocardioidaceae</taxon>
        <taxon>Nocardioides</taxon>
    </lineage>
</organism>
<keyword evidence="3" id="KW-0804">Transcription</keyword>
<gene>
    <name evidence="5" type="ORF">KRR39_01875</name>
</gene>
<dbReference type="Proteomes" id="UP000683575">
    <property type="component" value="Chromosome"/>
</dbReference>
<dbReference type="CDD" id="cd06170">
    <property type="entry name" value="LuxR_C_like"/>
    <property type="match status" value="1"/>
</dbReference>
<keyword evidence="1" id="KW-0805">Transcription regulation</keyword>
<sequence length="345" mass="36868">MEDDLPAVQLIEIATSSAPLTERARGLLEKLAEFVPSDATWLALANPRSNVHTTVGSTGLDRPVLDYLERPAVAREIQLAGIKRASPPPSLVQLPIPADELPTWSECLIPAGFHQGLGVPLSEPGGPYLGMLTLLFSRQPPSPAMRDRLSQLSPMIARGVSPMRSLLATARLVRGATAGALLYEDGTTYPLDGLQDHSLLAAASPVVAIARKTLLAGHVYQSFMWPTRRVPASTTHMRITVLAATEAPDFVLGALLLTPDADCRGLTPRELQVLGLLVDGRSNQQIATRLAVATRTVAAHVEHLLDKLGAPSRTLAAVLAEREGCYVPPLPGAPMRHDSCWVCPS</sequence>
<dbReference type="AlphaFoldDB" id="A0A975SZA1"/>
<dbReference type="PANTHER" id="PTHR44688:SF16">
    <property type="entry name" value="DNA-BINDING TRANSCRIPTIONAL ACTIVATOR DEVR_DOSR"/>
    <property type="match status" value="1"/>
</dbReference>
<dbReference type="Pfam" id="PF00196">
    <property type="entry name" value="GerE"/>
    <property type="match status" value="1"/>
</dbReference>
<dbReference type="KEGG" id="nps:KRR39_01875"/>